<name>A0A1W7ABR6_9STAP</name>
<reference evidence="1 2" key="1">
    <citation type="journal article" date="2017" name="Int. J. Syst. Evol. Microbiol.">
        <title>Macrococcus canis sp. nov., a skin bacterium associated with infections in dogs.</title>
        <authorList>
            <person name="Gobeli Brawand S."/>
            <person name="Cotting K."/>
            <person name="Gomez-Sanz E."/>
            <person name="Collaud A."/>
            <person name="Thomann A."/>
            <person name="Brodard I."/>
            <person name="Rodriguez-Campos S."/>
            <person name="Strauss C."/>
            <person name="Perreten V."/>
        </authorList>
    </citation>
    <scope>NUCLEOTIDE SEQUENCE [LARGE SCALE GENOMIC DNA]</scope>
    <source>
        <strain evidence="1 2">KM45013</strain>
    </source>
</reference>
<dbReference type="Proteomes" id="UP000194154">
    <property type="component" value="Chromosome"/>
</dbReference>
<proteinExistence type="predicted"/>
<evidence type="ECO:0000313" key="2">
    <source>
        <dbReference type="Proteomes" id="UP000194154"/>
    </source>
</evidence>
<sequence>MLIFLMIMMIMTFITSITLSLGQSIRITKLEEKLKSK</sequence>
<organism evidence="1 2">
    <name type="scientific">Macrococcoides canis</name>
    <dbReference type="NCBI Taxonomy" id="1855823"/>
    <lineage>
        <taxon>Bacteria</taxon>
        <taxon>Bacillati</taxon>
        <taxon>Bacillota</taxon>
        <taxon>Bacilli</taxon>
        <taxon>Bacillales</taxon>
        <taxon>Staphylococcaceae</taxon>
        <taxon>Macrococcoides</taxon>
    </lineage>
</organism>
<dbReference type="STRING" id="1855823.MCCS_13900"/>
<evidence type="ECO:0000313" key="1">
    <source>
        <dbReference type="EMBL" id="ARQ07031.1"/>
    </source>
</evidence>
<dbReference type="AlphaFoldDB" id="A0A1W7ABR6"/>
<keyword evidence="2" id="KW-1185">Reference proteome</keyword>
<dbReference type="KEGG" id="mcak:MCCS_13900"/>
<dbReference type="EMBL" id="CP021059">
    <property type="protein sequence ID" value="ARQ07031.1"/>
    <property type="molecule type" value="Genomic_DNA"/>
</dbReference>
<gene>
    <name evidence="1" type="ORF">MCCS_13900</name>
</gene>
<accession>A0A1W7ABR6</accession>
<protein>
    <submittedName>
        <fullName evidence="1">Uncharacterized protein</fullName>
    </submittedName>
</protein>